<keyword evidence="3" id="KW-1185">Reference proteome</keyword>
<proteinExistence type="predicted"/>
<dbReference type="KEGG" id="slac:SKTS_21010"/>
<dbReference type="SUPFAM" id="SSF49478">
    <property type="entry name" value="Cna protein B-type domain"/>
    <property type="match status" value="1"/>
</dbReference>
<evidence type="ECO:0000313" key="3">
    <source>
        <dbReference type="Proteomes" id="UP000502260"/>
    </source>
</evidence>
<dbReference type="Gene3D" id="2.60.40.10">
    <property type="entry name" value="Immunoglobulins"/>
    <property type="match status" value="1"/>
</dbReference>
<dbReference type="AlphaFoldDB" id="A0A6F8VEN2"/>
<dbReference type="RefSeq" id="WP_173064439.1">
    <property type="nucleotide sequence ID" value="NZ_AP022853.1"/>
</dbReference>
<keyword evidence="1" id="KW-0732">Signal</keyword>
<organism evidence="2 3">
    <name type="scientific">Sulfurimicrobium lacus</name>
    <dbReference type="NCBI Taxonomy" id="2715678"/>
    <lineage>
        <taxon>Bacteria</taxon>
        <taxon>Pseudomonadati</taxon>
        <taxon>Pseudomonadota</taxon>
        <taxon>Betaproteobacteria</taxon>
        <taxon>Nitrosomonadales</taxon>
        <taxon>Sulfuricellaceae</taxon>
        <taxon>Sulfurimicrobium</taxon>
    </lineage>
</organism>
<feature type="chain" id="PRO_5026298384" description="Carboxypeptidase regulatory-like domain-containing protein" evidence="1">
    <location>
        <begin position="25"/>
        <end position="140"/>
    </location>
</feature>
<dbReference type="Proteomes" id="UP000502260">
    <property type="component" value="Chromosome"/>
</dbReference>
<evidence type="ECO:0000256" key="1">
    <source>
        <dbReference type="SAM" id="SignalP"/>
    </source>
</evidence>
<dbReference type="EMBL" id="AP022853">
    <property type="protein sequence ID" value="BCB27215.1"/>
    <property type="molecule type" value="Genomic_DNA"/>
</dbReference>
<gene>
    <name evidence="2" type="ORF">SKTS_21010</name>
</gene>
<feature type="signal peptide" evidence="1">
    <location>
        <begin position="1"/>
        <end position="24"/>
    </location>
</feature>
<protein>
    <recommendedName>
        <fullName evidence="4">Carboxypeptidase regulatory-like domain-containing protein</fullName>
    </recommendedName>
</protein>
<evidence type="ECO:0008006" key="4">
    <source>
        <dbReference type="Google" id="ProtNLM"/>
    </source>
</evidence>
<evidence type="ECO:0000313" key="2">
    <source>
        <dbReference type="EMBL" id="BCB27215.1"/>
    </source>
</evidence>
<dbReference type="InterPro" id="IPR013783">
    <property type="entry name" value="Ig-like_fold"/>
</dbReference>
<accession>A0A6F8VEN2</accession>
<name>A0A6F8VEN2_9PROT</name>
<reference evidence="3" key="1">
    <citation type="submission" date="2020-03" db="EMBL/GenBank/DDBJ databases">
        <title>Complete genome sequence of sulfur-oxidizing bacterium skT11.</title>
        <authorList>
            <person name="Kanda M."/>
            <person name="Kojima H."/>
            <person name="Fukui M."/>
        </authorList>
    </citation>
    <scope>NUCLEOTIDE SEQUENCE [LARGE SCALE GENOMIC DNA]</scope>
    <source>
        <strain evidence="3">skT11</strain>
    </source>
</reference>
<sequence length="140" mass="15148">MRQHAIWKVFVLAGALLAPCVGFSAETGVITQSQSDNGIAYMSGGVGLDEREAMHSLATNYNLRLVFAGEEGAYLSDVKVDIRDTAGRNILSAVSNGPWFFAKLPGGRYRIMVEAGGKKMTRSAVVGSRSQTALKFYWPD</sequence>